<feature type="domain" description="Apple" evidence="4">
    <location>
        <begin position="32"/>
        <end position="123"/>
    </location>
</feature>
<dbReference type="AlphaFoldDB" id="A0A815HC55"/>
<evidence type="ECO:0000256" key="3">
    <source>
        <dbReference type="SAM" id="SignalP"/>
    </source>
</evidence>
<keyword evidence="3" id="KW-0732">Signal</keyword>
<dbReference type="InterPro" id="IPR011042">
    <property type="entry name" value="6-blade_b-propeller_TolB-like"/>
</dbReference>
<dbReference type="GO" id="GO:0008270">
    <property type="term" value="F:zinc ion binding"/>
    <property type="evidence" value="ECO:0007669"/>
    <property type="project" value="UniProtKB-KW"/>
</dbReference>
<dbReference type="Proteomes" id="UP000663828">
    <property type="component" value="Unassembled WGS sequence"/>
</dbReference>
<dbReference type="SUPFAM" id="SSF101898">
    <property type="entry name" value="NHL repeat"/>
    <property type="match status" value="1"/>
</dbReference>
<dbReference type="PROSITE" id="PS51125">
    <property type="entry name" value="NHL"/>
    <property type="match status" value="1"/>
</dbReference>
<dbReference type="Pfam" id="PF00024">
    <property type="entry name" value="PAN_1"/>
    <property type="match status" value="1"/>
</dbReference>
<sequence length="498" mass="54616">MTIVTQLSLLCLIHLFNYIQFTKEDQSLSQITQSGWEFLPFDNSIPPLLTTTTTTAQLIYCSSLCNQRSDCRTYDFDHNTTRCRLWDADTTTGSILISSRSQSVVGSIRFFSNIYRNIYNQSCDKCIQSRYSICDQITNTCQCPLKTYWNGSICTAQLFQNQTCSTANACRTDLNLTCEPQCDRTFRCSSISPISVGQTIVGSCNGTIGIGSTDLQGPWGIYISPIDGILYVADCDGQTFNSYSPFSHTGRIVLSNGLIQPLDVFVDRTNTLYMVDGSVNQGTVFIQRPGTINSSIPAIGLSTSSCLANELYAAYGVAVDQYGNIYVSLFLCYTVVKWIPGAQNGTVVAGQRLSPGSSSTKLKYVKFIHVNDDQNAVYVSDYQNNRIQKFIIGGNRTGITVAGGAGSGTGFNQLNSPAGICVTRDGQTLYVADYNNNRIMKWNIGDTQGSLVAGSATGISGETAQLLNGPADLALDPTETYLYVSDYNNRRIQRFRLR</sequence>
<dbReference type="CDD" id="cd05819">
    <property type="entry name" value="NHL"/>
    <property type="match status" value="1"/>
</dbReference>
<proteinExistence type="predicted"/>
<dbReference type="PANTHER" id="PTHR24104">
    <property type="entry name" value="E3 UBIQUITIN-PROTEIN LIGASE NHLRC1-RELATED"/>
    <property type="match status" value="1"/>
</dbReference>
<evidence type="ECO:0000256" key="2">
    <source>
        <dbReference type="PROSITE-ProRule" id="PRU00504"/>
    </source>
</evidence>
<name>A0A815HC55_ADIRI</name>
<dbReference type="Pfam" id="PF10282">
    <property type="entry name" value="Lactonase"/>
    <property type="match status" value="1"/>
</dbReference>
<dbReference type="EMBL" id="CAJNOR010000303">
    <property type="protein sequence ID" value="CAF0873896.1"/>
    <property type="molecule type" value="Genomic_DNA"/>
</dbReference>
<dbReference type="InterPro" id="IPR003609">
    <property type="entry name" value="Pan_app"/>
</dbReference>
<organism evidence="6 8">
    <name type="scientific">Adineta ricciae</name>
    <name type="common">Rotifer</name>
    <dbReference type="NCBI Taxonomy" id="249248"/>
    <lineage>
        <taxon>Eukaryota</taxon>
        <taxon>Metazoa</taxon>
        <taxon>Spiralia</taxon>
        <taxon>Gnathifera</taxon>
        <taxon>Rotifera</taxon>
        <taxon>Eurotatoria</taxon>
        <taxon>Bdelloidea</taxon>
        <taxon>Adinetida</taxon>
        <taxon>Adinetidae</taxon>
        <taxon>Adineta</taxon>
    </lineage>
</organism>
<protein>
    <recommendedName>
        <fullName evidence="4">Apple domain-containing protein</fullName>
    </recommendedName>
</protein>
<gene>
    <name evidence="6" type="ORF">EDS130_LOCUS33242</name>
    <name evidence="5" type="ORF">XAT740_LOCUS6637</name>
</gene>
<dbReference type="OrthoDB" id="10041415at2759"/>
<evidence type="ECO:0000259" key="4">
    <source>
        <dbReference type="PROSITE" id="PS50948"/>
    </source>
</evidence>
<feature type="repeat" description="NHL" evidence="2">
    <location>
        <begin position="408"/>
        <end position="445"/>
    </location>
</feature>
<dbReference type="InterPro" id="IPR001258">
    <property type="entry name" value="NHL_repeat"/>
</dbReference>
<comment type="caution">
    <text evidence="6">The sequence shown here is derived from an EMBL/GenBank/DDBJ whole genome shotgun (WGS) entry which is preliminary data.</text>
</comment>
<dbReference type="PROSITE" id="PS50948">
    <property type="entry name" value="PAN"/>
    <property type="match status" value="1"/>
</dbReference>
<dbReference type="InterPro" id="IPR050952">
    <property type="entry name" value="TRIM-NHL_E3_ligases"/>
</dbReference>
<dbReference type="InterPro" id="IPR019405">
    <property type="entry name" value="Lactonase_7-beta_prop"/>
</dbReference>
<evidence type="ECO:0000313" key="7">
    <source>
        <dbReference type="Proteomes" id="UP000663828"/>
    </source>
</evidence>
<dbReference type="Gene3D" id="2.120.10.30">
    <property type="entry name" value="TolB, C-terminal domain"/>
    <property type="match status" value="2"/>
</dbReference>
<evidence type="ECO:0000256" key="1">
    <source>
        <dbReference type="ARBA" id="ARBA00022737"/>
    </source>
</evidence>
<feature type="chain" id="PRO_5035605137" description="Apple domain-containing protein" evidence="3">
    <location>
        <begin position="22"/>
        <end position="498"/>
    </location>
</feature>
<feature type="signal peptide" evidence="3">
    <location>
        <begin position="1"/>
        <end position="21"/>
    </location>
</feature>
<evidence type="ECO:0000313" key="5">
    <source>
        <dbReference type="EMBL" id="CAF0873896.1"/>
    </source>
</evidence>
<reference evidence="6" key="1">
    <citation type="submission" date="2021-02" db="EMBL/GenBank/DDBJ databases">
        <authorList>
            <person name="Nowell W R."/>
        </authorList>
    </citation>
    <scope>NUCLEOTIDE SEQUENCE</scope>
</reference>
<dbReference type="EMBL" id="CAJNOJ010000263">
    <property type="protein sequence ID" value="CAF1350329.1"/>
    <property type="molecule type" value="Genomic_DNA"/>
</dbReference>
<accession>A0A815HC55</accession>
<keyword evidence="7" id="KW-1185">Reference proteome</keyword>
<evidence type="ECO:0000313" key="6">
    <source>
        <dbReference type="EMBL" id="CAF1350329.1"/>
    </source>
</evidence>
<dbReference type="Proteomes" id="UP000663852">
    <property type="component" value="Unassembled WGS sequence"/>
</dbReference>
<keyword evidence="1" id="KW-0677">Repeat</keyword>
<dbReference type="SUPFAM" id="SSF57414">
    <property type="entry name" value="Hairpin loop containing domain-like"/>
    <property type="match status" value="1"/>
</dbReference>
<dbReference type="PANTHER" id="PTHR24104:SF25">
    <property type="entry name" value="PROTEIN LIN-41"/>
    <property type="match status" value="1"/>
</dbReference>
<evidence type="ECO:0000313" key="8">
    <source>
        <dbReference type="Proteomes" id="UP000663852"/>
    </source>
</evidence>